<protein>
    <submittedName>
        <fullName evidence="3">G_PROTEIN_RECEP_F1_2 domain-containing protein</fullName>
    </submittedName>
</protein>
<accession>A0A5K3G0L2</accession>
<evidence type="ECO:0000256" key="1">
    <source>
        <dbReference type="SAM" id="MobiDB-lite"/>
    </source>
</evidence>
<dbReference type="AlphaFoldDB" id="A0A5K3G0L2"/>
<evidence type="ECO:0000313" key="3">
    <source>
        <dbReference type="WBParaSite" id="MCU_011730-RA"/>
    </source>
</evidence>
<sequence length="64" mass="7259">MKTGATDKALLTNHRPEPHARRRSSKSVTLATLLIIYCSSFVFVSGLLPIFLACHWYAERRRIG</sequence>
<reference evidence="3" key="1">
    <citation type="submission" date="2019-11" db="UniProtKB">
        <authorList>
            <consortium name="WormBaseParasite"/>
        </authorList>
    </citation>
    <scope>IDENTIFICATION</scope>
</reference>
<dbReference type="WBParaSite" id="MCU_011730-RA">
    <property type="protein sequence ID" value="MCU_011730-RA"/>
    <property type="gene ID" value="MCU_011730"/>
</dbReference>
<keyword evidence="2" id="KW-0472">Membrane</keyword>
<feature type="region of interest" description="Disordered" evidence="1">
    <location>
        <begin position="1"/>
        <end position="24"/>
    </location>
</feature>
<evidence type="ECO:0000256" key="2">
    <source>
        <dbReference type="SAM" id="Phobius"/>
    </source>
</evidence>
<name>A0A5K3G0L2_MESCO</name>
<keyword evidence="2" id="KW-0812">Transmembrane</keyword>
<organism evidence="3">
    <name type="scientific">Mesocestoides corti</name>
    <name type="common">Flatworm</name>
    <dbReference type="NCBI Taxonomy" id="53468"/>
    <lineage>
        <taxon>Eukaryota</taxon>
        <taxon>Metazoa</taxon>
        <taxon>Spiralia</taxon>
        <taxon>Lophotrochozoa</taxon>
        <taxon>Platyhelminthes</taxon>
        <taxon>Cestoda</taxon>
        <taxon>Eucestoda</taxon>
        <taxon>Cyclophyllidea</taxon>
        <taxon>Mesocestoididae</taxon>
        <taxon>Mesocestoides</taxon>
    </lineage>
</organism>
<feature type="transmembrane region" description="Helical" evidence="2">
    <location>
        <begin position="34"/>
        <end position="58"/>
    </location>
</feature>
<proteinExistence type="predicted"/>
<keyword evidence="2" id="KW-1133">Transmembrane helix</keyword>